<evidence type="ECO:0000313" key="1">
    <source>
        <dbReference type="EMBL" id="SUZ90633.1"/>
    </source>
</evidence>
<proteinExistence type="predicted"/>
<dbReference type="AlphaFoldDB" id="A0A381RP07"/>
<gene>
    <name evidence="1" type="ORF">METZ01_LOCUS43487</name>
</gene>
<sequence length="137" mass="15724">MTNIETSEWSGEGTFTQTLIDAMTSIDDVGLLRVEDAPSTRVDVGYQFISNEIYVGFCTQPFQTRVRRFGFWPTTVMVERKCMSLTDLGRLLSELPAVGEADYVDDGMMQYLRTERIVPPYQTRGYKLVELVRIYEV</sequence>
<organism evidence="1">
    <name type="scientific">marine metagenome</name>
    <dbReference type="NCBI Taxonomy" id="408172"/>
    <lineage>
        <taxon>unclassified sequences</taxon>
        <taxon>metagenomes</taxon>
        <taxon>ecological metagenomes</taxon>
    </lineage>
</organism>
<reference evidence="1" key="1">
    <citation type="submission" date="2018-05" db="EMBL/GenBank/DDBJ databases">
        <authorList>
            <person name="Lanie J.A."/>
            <person name="Ng W.-L."/>
            <person name="Kazmierczak K.M."/>
            <person name="Andrzejewski T.M."/>
            <person name="Davidsen T.M."/>
            <person name="Wayne K.J."/>
            <person name="Tettelin H."/>
            <person name="Glass J.I."/>
            <person name="Rusch D."/>
            <person name="Podicherti R."/>
            <person name="Tsui H.-C.T."/>
            <person name="Winkler M.E."/>
        </authorList>
    </citation>
    <scope>NUCLEOTIDE SEQUENCE</scope>
</reference>
<dbReference type="EMBL" id="UINC01001911">
    <property type="protein sequence ID" value="SUZ90633.1"/>
    <property type="molecule type" value="Genomic_DNA"/>
</dbReference>
<accession>A0A381RP07</accession>
<protein>
    <submittedName>
        <fullName evidence="1">Uncharacterized protein</fullName>
    </submittedName>
</protein>
<name>A0A381RP07_9ZZZZ</name>